<dbReference type="EMBL" id="ODYU01001275">
    <property type="protein sequence ID" value="SOQ37271.1"/>
    <property type="molecule type" value="Genomic_DNA"/>
</dbReference>
<gene>
    <name evidence="1" type="ORF">SFRICE_019033</name>
</gene>
<proteinExistence type="predicted"/>
<name>A0A2H1V8Z6_SPOFR</name>
<sequence>MKCSGEPFKLVGRRKNTRIFFARPVNEQMHRLMVNKRRRPWSLKTPEALQVCCWPFWGLGIRRLGRLERERDENHSTTSPTLGEARGSVRLLATKNHSVPTPAFQAGAPDFLLYRGCIYKHTNSHTLTPIPETTICGSHKELLRTGIRPYDTTRYTAASYRANRAMTHVDENDVIAIKDWLAKDPSLPKNFAYRVVATADQNLFSHGEGFEH</sequence>
<dbReference type="AlphaFoldDB" id="A0A2H1V8Z6"/>
<reference evidence="1" key="1">
    <citation type="submission" date="2016-07" db="EMBL/GenBank/DDBJ databases">
        <authorList>
            <person name="Bretaudeau A."/>
        </authorList>
    </citation>
    <scope>NUCLEOTIDE SEQUENCE</scope>
    <source>
        <strain evidence="1">Rice</strain>
        <tissue evidence="1">Whole body</tissue>
    </source>
</reference>
<accession>A0A2H1V8Z6</accession>
<protein>
    <submittedName>
        <fullName evidence="1">SFRICE_019033</fullName>
    </submittedName>
</protein>
<evidence type="ECO:0000313" key="1">
    <source>
        <dbReference type="EMBL" id="SOQ37271.1"/>
    </source>
</evidence>
<organism evidence="1">
    <name type="scientific">Spodoptera frugiperda</name>
    <name type="common">Fall armyworm</name>
    <dbReference type="NCBI Taxonomy" id="7108"/>
    <lineage>
        <taxon>Eukaryota</taxon>
        <taxon>Metazoa</taxon>
        <taxon>Ecdysozoa</taxon>
        <taxon>Arthropoda</taxon>
        <taxon>Hexapoda</taxon>
        <taxon>Insecta</taxon>
        <taxon>Pterygota</taxon>
        <taxon>Neoptera</taxon>
        <taxon>Endopterygota</taxon>
        <taxon>Lepidoptera</taxon>
        <taxon>Glossata</taxon>
        <taxon>Ditrysia</taxon>
        <taxon>Noctuoidea</taxon>
        <taxon>Noctuidae</taxon>
        <taxon>Amphipyrinae</taxon>
        <taxon>Spodoptera</taxon>
    </lineage>
</organism>